<accession>A0A516G709</accession>
<dbReference type="KEGG" id="orz:FNH13_02355"/>
<keyword evidence="2" id="KW-1185">Reference proteome</keyword>
<dbReference type="RefSeq" id="WP_143781974.1">
    <property type="nucleotide sequence ID" value="NZ_CP041616.1"/>
</dbReference>
<organism evidence="1 2">
    <name type="scientific">Ornithinimicrobium ciconiae</name>
    <dbReference type="NCBI Taxonomy" id="2594265"/>
    <lineage>
        <taxon>Bacteria</taxon>
        <taxon>Bacillati</taxon>
        <taxon>Actinomycetota</taxon>
        <taxon>Actinomycetes</taxon>
        <taxon>Micrococcales</taxon>
        <taxon>Ornithinimicrobiaceae</taxon>
        <taxon>Ornithinimicrobium</taxon>
    </lineage>
</organism>
<protein>
    <recommendedName>
        <fullName evidence="3">DUF4188 domain-containing protein</fullName>
    </recommendedName>
</protein>
<name>A0A516G709_9MICO</name>
<evidence type="ECO:0000313" key="1">
    <source>
        <dbReference type="EMBL" id="QDO87316.1"/>
    </source>
</evidence>
<dbReference type="Proteomes" id="UP000315395">
    <property type="component" value="Chromosome"/>
</dbReference>
<evidence type="ECO:0000313" key="2">
    <source>
        <dbReference type="Proteomes" id="UP000315395"/>
    </source>
</evidence>
<evidence type="ECO:0008006" key="3">
    <source>
        <dbReference type="Google" id="ProtNLM"/>
    </source>
</evidence>
<dbReference type="OrthoDB" id="4804830at2"/>
<gene>
    <name evidence="1" type="ORF">FNH13_02355</name>
</gene>
<sequence>MRMPRVGHAGAVFVGATRYTGPLAWLRLAPGWVRMVRQMKTMPGYVYHRVYYEPPFSLGTLGFFETQDDLMRFARTGQHRELMQWVVGERNATGGYIRVFHATAPRTGEAPPAEGER</sequence>
<reference evidence="1 2" key="1">
    <citation type="submission" date="2019-07" db="EMBL/GenBank/DDBJ databases">
        <title>complete genome sequencing of Ornithinimicrobium sp. H23M54.</title>
        <authorList>
            <person name="Bae J.-W."/>
            <person name="Lee S.-Y."/>
        </authorList>
    </citation>
    <scope>NUCLEOTIDE SEQUENCE [LARGE SCALE GENOMIC DNA]</scope>
    <source>
        <strain evidence="1 2">H23M54</strain>
    </source>
</reference>
<dbReference type="AlphaFoldDB" id="A0A516G709"/>
<proteinExistence type="predicted"/>
<dbReference type="EMBL" id="CP041616">
    <property type="protein sequence ID" value="QDO87316.1"/>
    <property type="molecule type" value="Genomic_DNA"/>
</dbReference>